<dbReference type="InterPro" id="IPR036465">
    <property type="entry name" value="vWFA_dom_sf"/>
</dbReference>
<dbReference type="InterPro" id="IPR029062">
    <property type="entry name" value="Class_I_gatase-like"/>
</dbReference>
<dbReference type="InterPro" id="IPR011933">
    <property type="entry name" value="Double_TM_dom"/>
</dbReference>
<dbReference type="SUPFAM" id="SSF52317">
    <property type="entry name" value="Class I glutamine amidotransferase-like"/>
    <property type="match status" value="1"/>
</dbReference>
<dbReference type="RefSeq" id="WP_010044397.1">
    <property type="nucleotide sequence ID" value="NZ_CP025958.1"/>
</dbReference>
<evidence type="ECO:0000256" key="1">
    <source>
        <dbReference type="SAM" id="Phobius"/>
    </source>
</evidence>
<evidence type="ECO:0000259" key="2">
    <source>
        <dbReference type="Pfam" id="PF07584"/>
    </source>
</evidence>
<evidence type="ECO:0000313" key="4">
    <source>
        <dbReference type="EMBL" id="AWM36565.1"/>
    </source>
</evidence>
<dbReference type="PANTHER" id="PTHR37464">
    <property type="entry name" value="BLL2463 PROTEIN"/>
    <property type="match status" value="1"/>
</dbReference>
<evidence type="ECO:0000313" key="5">
    <source>
        <dbReference type="Proteomes" id="UP000245802"/>
    </source>
</evidence>
<reference evidence="4 5" key="1">
    <citation type="submission" date="2018-01" db="EMBL/GenBank/DDBJ databases">
        <title>G. obscuriglobus.</title>
        <authorList>
            <person name="Franke J."/>
            <person name="Blomberg W."/>
            <person name="Selmecki A."/>
        </authorList>
    </citation>
    <scope>NUCLEOTIDE SEQUENCE [LARGE SCALE GENOMIC DNA]</scope>
    <source>
        <strain evidence="4 5">DSM 5831</strain>
    </source>
</reference>
<dbReference type="EMBL" id="CP025958">
    <property type="protein sequence ID" value="AWM36565.1"/>
    <property type="molecule type" value="Genomic_DNA"/>
</dbReference>
<dbReference type="Pfam" id="PF13519">
    <property type="entry name" value="VWA_2"/>
    <property type="match status" value="1"/>
</dbReference>
<gene>
    <name evidence="4" type="ORF">C1280_05680</name>
</gene>
<keyword evidence="5" id="KW-1185">Reference proteome</keyword>
<feature type="transmembrane region" description="Helical" evidence="1">
    <location>
        <begin position="56"/>
        <end position="74"/>
    </location>
</feature>
<dbReference type="AlphaFoldDB" id="A0A2Z3H0C6"/>
<keyword evidence="1" id="KW-0472">Membrane</keyword>
<evidence type="ECO:0000259" key="3">
    <source>
        <dbReference type="Pfam" id="PF13519"/>
    </source>
</evidence>
<dbReference type="PANTHER" id="PTHR37464:SF1">
    <property type="entry name" value="BLL2463 PROTEIN"/>
    <property type="match status" value="1"/>
</dbReference>
<keyword evidence="1" id="KW-1133">Transmembrane helix</keyword>
<organism evidence="4 5">
    <name type="scientific">Gemmata obscuriglobus</name>
    <dbReference type="NCBI Taxonomy" id="114"/>
    <lineage>
        <taxon>Bacteria</taxon>
        <taxon>Pseudomonadati</taxon>
        <taxon>Planctomycetota</taxon>
        <taxon>Planctomycetia</taxon>
        <taxon>Gemmatales</taxon>
        <taxon>Gemmataceae</taxon>
        <taxon>Gemmata</taxon>
    </lineage>
</organism>
<feature type="transmembrane region" description="Helical" evidence="1">
    <location>
        <begin position="655"/>
        <end position="677"/>
    </location>
</feature>
<dbReference type="NCBIfam" id="TIGR02226">
    <property type="entry name" value="two_anch"/>
    <property type="match status" value="1"/>
</dbReference>
<dbReference type="Gene3D" id="3.40.50.880">
    <property type="match status" value="1"/>
</dbReference>
<dbReference type="Pfam" id="PF07584">
    <property type="entry name" value="BatA"/>
    <property type="match status" value="1"/>
</dbReference>
<dbReference type="KEGG" id="gog:C1280_05680"/>
<dbReference type="InterPro" id="IPR024163">
    <property type="entry name" value="Aerotolerance_reg_N"/>
</dbReference>
<feature type="domain" description="Aerotolerance regulator N-terminal" evidence="2">
    <location>
        <begin position="1"/>
        <end position="76"/>
    </location>
</feature>
<name>A0A2Z3H0C6_9BACT</name>
<dbReference type="Proteomes" id="UP000245802">
    <property type="component" value="Chromosome"/>
</dbReference>
<dbReference type="SUPFAM" id="SSF53300">
    <property type="entry name" value="vWA-like"/>
    <property type="match status" value="1"/>
</dbReference>
<proteinExistence type="predicted"/>
<accession>A0A2Z3H0C6</accession>
<dbReference type="CDD" id="cd00198">
    <property type="entry name" value="vWFA"/>
    <property type="match status" value="1"/>
</dbReference>
<protein>
    <submittedName>
        <fullName evidence="4">VWA domain-containing protein</fullName>
    </submittedName>
</protein>
<dbReference type="OrthoDB" id="228877at2"/>
<dbReference type="InterPro" id="IPR002035">
    <property type="entry name" value="VWF_A"/>
</dbReference>
<feature type="transmembrane region" description="Helical" evidence="1">
    <location>
        <begin position="6"/>
        <end position="24"/>
    </location>
</feature>
<keyword evidence="1" id="KW-0812">Transmembrane</keyword>
<dbReference type="Gene3D" id="3.40.50.410">
    <property type="entry name" value="von Willebrand factor, type A domain"/>
    <property type="match status" value="1"/>
</dbReference>
<sequence>MSFLAPLYALGLLAVAAPIIFHLIRRRPKGEVPFSSVMFLTPSPPPPASRRRFDQLLLLLLRAAALILLGLAFMRPFFRQDAAADAGEPGGRVVVLIDTSASMRRGDVWKRAVASADAALAECRPTDRVAVYAFDRTVRPVLGFAEADRLEPHQRVAVARDRLTQLTPTWGGTELGRALVDSAGAILEAGAGGALARGKVVLVSDLQQGARLIELAGFEWPAEVTLDLRAVSGDGGNAGLALLTDRPDPEPGGTAAPFRVRVTNSAGANQEQFRLVWDGVNGPAVEAYVPPGESRVVKVPRPPAGGPAPTLRLTGDAHAFDNALYFAGARRQELTVLFLGADAASDPAGLLYFLERAWGETPERVVRVVARKPGDPLTWDDVRAAPLVVLAGSPSTESTQVLDRYLREGGVVLVVLTPASPALPALAGASDSAVEEARADRYAMLRDITFDHPLFAPLSGPQFSDFTKVHFWKHRRLTDQHLPGARVLARFDDGAPAVLEKPHGKGRVVVLASGWQPADSQLARSSKFVPLMTALLELRGGRAATGVTYRVGDRVPVSAASGATTVHKPDGTAVALSADANAFADTDQPGVYVLDTPTGPQSFAVNLDPTESLTATVPVETLEQLGCRLVNREAESRRTEAERQQQNTELERNQAVWRVLLLVAIVVLLVETGLAGWRTRSGRREVATP</sequence>
<feature type="domain" description="VWFA" evidence="3">
    <location>
        <begin position="93"/>
        <end position="205"/>
    </location>
</feature>